<dbReference type="InterPro" id="IPR011600">
    <property type="entry name" value="Pept_C14_caspase"/>
</dbReference>
<evidence type="ECO:0000313" key="2">
    <source>
        <dbReference type="EMBL" id="TFY52767.1"/>
    </source>
</evidence>
<accession>A0A4Y9XTQ3</accession>
<evidence type="ECO:0000259" key="1">
    <source>
        <dbReference type="Pfam" id="PF00656"/>
    </source>
</evidence>
<dbReference type="GO" id="GO:0006508">
    <property type="term" value="P:proteolysis"/>
    <property type="evidence" value="ECO:0007669"/>
    <property type="project" value="InterPro"/>
</dbReference>
<comment type="caution">
    <text evidence="2">The sequence shown here is derived from an EMBL/GenBank/DDBJ whole genome shotgun (WGS) entry which is preliminary data.</text>
</comment>
<dbReference type="Proteomes" id="UP000298390">
    <property type="component" value="Unassembled WGS sequence"/>
</dbReference>
<dbReference type="EMBL" id="SEKV01000923">
    <property type="protein sequence ID" value="TFY52767.1"/>
    <property type="molecule type" value="Genomic_DNA"/>
</dbReference>
<name>A0A4Y9XTQ3_9APHY</name>
<evidence type="ECO:0000313" key="3">
    <source>
        <dbReference type="Proteomes" id="UP000298390"/>
    </source>
</evidence>
<dbReference type="GO" id="GO:0004197">
    <property type="term" value="F:cysteine-type endopeptidase activity"/>
    <property type="evidence" value="ECO:0007669"/>
    <property type="project" value="InterPro"/>
</dbReference>
<organism evidence="2 3">
    <name type="scientific">Rhodofomes roseus</name>
    <dbReference type="NCBI Taxonomy" id="34475"/>
    <lineage>
        <taxon>Eukaryota</taxon>
        <taxon>Fungi</taxon>
        <taxon>Dikarya</taxon>
        <taxon>Basidiomycota</taxon>
        <taxon>Agaricomycotina</taxon>
        <taxon>Agaricomycetes</taxon>
        <taxon>Polyporales</taxon>
        <taxon>Rhodofomes</taxon>
    </lineage>
</organism>
<dbReference type="AlphaFoldDB" id="A0A4Y9XTQ3"/>
<feature type="domain" description="Peptidase C14 caspase" evidence="1">
    <location>
        <begin position="35"/>
        <end position="169"/>
    </location>
</feature>
<proteinExistence type="predicted"/>
<sequence>MQRNTTSYFGAVHCSRAYGRIEALRAGGQTRLFGLLIGINDYKQSNITDLSGCKNDCDDVHAFLTNTLGAPASQIVRLEDAAATRTKIIEAFYSHFIDNPAIKRGDTIVIYYADQVELICPHDDGMLDTIGKPVFGIPDRTIEGLMRRLAYEKGDNIAVVLDSCHSGGMDRTFDGGEVRNLSTRGWLFRPRIPDDLDQDIWSWQPPG</sequence>
<dbReference type="Gene3D" id="3.40.50.1460">
    <property type="match status" value="1"/>
</dbReference>
<gene>
    <name evidence="2" type="ORF">EVJ58_g9824</name>
</gene>
<reference evidence="2 3" key="1">
    <citation type="submission" date="2019-01" db="EMBL/GenBank/DDBJ databases">
        <title>Genome sequencing of the rare red list fungi Fomitopsis rosea.</title>
        <authorList>
            <person name="Buettner E."/>
            <person name="Kellner H."/>
        </authorList>
    </citation>
    <scope>NUCLEOTIDE SEQUENCE [LARGE SCALE GENOMIC DNA]</scope>
    <source>
        <strain evidence="2 3">DSM 105464</strain>
    </source>
</reference>
<dbReference type="Pfam" id="PF00656">
    <property type="entry name" value="Peptidase_C14"/>
    <property type="match status" value="1"/>
</dbReference>
<protein>
    <recommendedName>
        <fullName evidence="1">Peptidase C14 caspase domain-containing protein</fullName>
    </recommendedName>
</protein>